<keyword evidence="2" id="KW-1185">Reference proteome</keyword>
<organism evidence="1 2">
    <name type="scientific">Bradyrhizobium stylosanthis</name>
    <dbReference type="NCBI Taxonomy" id="1803665"/>
    <lineage>
        <taxon>Bacteria</taxon>
        <taxon>Pseudomonadati</taxon>
        <taxon>Pseudomonadota</taxon>
        <taxon>Alphaproteobacteria</taxon>
        <taxon>Hyphomicrobiales</taxon>
        <taxon>Nitrobacteraceae</taxon>
        <taxon>Bradyrhizobium</taxon>
    </lineage>
</organism>
<dbReference type="Proteomes" id="UP000319949">
    <property type="component" value="Unassembled WGS sequence"/>
</dbReference>
<name>A0A560D4K4_9BRAD</name>
<accession>A0A560D4K4</accession>
<comment type="caution">
    <text evidence="1">The sequence shown here is derived from an EMBL/GenBank/DDBJ whole genome shotgun (WGS) entry which is preliminary data.</text>
</comment>
<dbReference type="EMBL" id="VITK01000012">
    <property type="protein sequence ID" value="TWA92054.1"/>
    <property type="molecule type" value="Genomic_DNA"/>
</dbReference>
<evidence type="ECO:0000313" key="2">
    <source>
        <dbReference type="Proteomes" id="UP000319949"/>
    </source>
</evidence>
<sequence length="62" mass="6791">MTNWTIETMVYCRRGSKSGRAAADIFVGKRNSADGGKTWIAVGVLAEIGDLSRFQNPRELMG</sequence>
<dbReference type="RefSeq" id="WP_156528062.1">
    <property type="nucleotide sequence ID" value="NZ_LVEM01000003.1"/>
</dbReference>
<gene>
    <name evidence="1" type="ORF">FBZ96_11260</name>
</gene>
<evidence type="ECO:0000313" key="1">
    <source>
        <dbReference type="EMBL" id="TWA92054.1"/>
    </source>
</evidence>
<reference evidence="1 2" key="1">
    <citation type="submission" date="2019-06" db="EMBL/GenBank/DDBJ databases">
        <title>Genomic Encyclopedia of Type Strains, Phase IV (KMG-V): Genome sequencing to study the core and pangenomes of soil and plant-associated prokaryotes.</title>
        <authorList>
            <person name="Whitman W."/>
        </authorList>
    </citation>
    <scope>NUCLEOTIDE SEQUENCE [LARGE SCALE GENOMIC DNA]</scope>
    <source>
        <strain evidence="1 2">BR 510</strain>
    </source>
</reference>
<dbReference type="AlphaFoldDB" id="A0A560D4K4"/>
<proteinExistence type="predicted"/>
<protein>
    <submittedName>
        <fullName evidence="1">Uncharacterized protein</fullName>
    </submittedName>
</protein>